<gene>
    <name evidence="14" type="primary">allB</name>
    <name evidence="14" type="ORF">GCM10007964_59560</name>
</gene>
<feature type="domain" description="Amidohydrolase-related" evidence="13">
    <location>
        <begin position="158"/>
        <end position="524"/>
    </location>
</feature>
<evidence type="ECO:0000313" key="15">
    <source>
        <dbReference type="Proteomes" id="UP000645217"/>
    </source>
</evidence>
<dbReference type="PANTHER" id="PTHR43668">
    <property type="entry name" value="ALLANTOINASE"/>
    <property type="match status" value="1"/>
</dbReference>
<evidence type="ECO:0000259" key="13">
    <source>
        <dbReference type="Pfam" id="PF01979"/>
    </source>
</evidence>
<dbReference type="EMBL" id="BMNT01000039">
    <property type="protein sequence ID" value="GGL09371.1"/>
    <property type="molecule type" value="Genomic_DNA"/>
</dbReference>
<organism evidence="14 15">
    <name type="scientific">Sphaerisporangium melleum</name>
    <dbReference type="NCBI Taxonomy" id="321316"/>
    <lineage>
        <taxon>Bacteria</taxon>
        <taxon>Bacillati</taxon>
        <taxon>Actinomycetota</taxon>
        <taxon>Actinomycetes</taxon>
        <taxon>Streptosporangiales</taxon>
        <taxon>Streptosporangiaceae</taxon>
        <taxon>Sphaerisporangium</taxon>
    </lineage>
</organism>
<dbReference type="EC" id="3.5.2.5" evidence="7"/>
<dbReference type="GO" id="GO:0005737">
    <property type="term" value="C:cytoplasm"/>
    <property type="evidence" value="ECO:0007669"/>
    <property type="project" value="TreeGrafter"/>
</dbReference>
<protein>
    <recommendedName>
        <fullName evidence="7">allantoinase</fullName>
        <ecNumber evidence="7">3.5.2.5</ecNumber>
    </recommendedName>
</protein>
<reference evidence="14" key="2">
    <citation type="submission" date="2020-09" db="EMBL/GenBank/DDBJ databases">
        <authorList>
            <person name="Sun Q."/>
            <person name="Ohkuma M."/>
        </authorList>
    </citation>
    <scope>NUCLEOTIDE SEQUENCE</scope>
    <source>
        <strain evidence="14">JCM 13064</strain>
    </source>
</reference>
<dbReference type="Gene3D" id="3.20.20.140">
    <property type="entry name" value="Metal-dependent hydrolases"/>
    <property type="match status" value="1"/>
</dbReference>
<dbReference type="InterPro" id="IPR017593">
    <property type="entry name" value="Allantoinase"/>
</dbReference>
<proteinExistence type="inferred from homology"/>
<keyword evidence="10" id="KW-0378">Hydrolase</keyword>
<evidence type="ECO:0000256" key="6">
    <source>
        <dbReference type="ARBA" id="ARBA00011881"/>
    </source>
</evidence>
<dbReference type="AlphaFoldDB" id="A0A917RID4"/>
<comment type="cofactor">
    <cofactor evidence="1">
        <name>Zn(2+)</name>
        <dbReference type="ChEBI" id="CHEBI:29105"/>
    </cofactor>
</comment>
<evidence type="ECO:0000256" key="3">
    <source>
        <dbReference type="ARBA" id="ARBA00004968"/>
    </source>
</evidence>
<dbReference type="Pfam" id="PF01979">
    <property type="entry name" value="Amidohydro_1"/>
    <property type="match status" value="1"/>
</dbReference>
<evidence type="ECO:0000256" key="9">
    <source>
        <dbReference type="ARBA" id="ARBA00022723"/>
    </source>
</evidence>
<dbReference type="InterPro" id="IPR050138">
    <property type="entry name" value="DHOase/Allantoinase_Hydrolase"/>
</dbReference>
<evidence type="ECO:0000256" key="5">
    <source>
        <dbReference type="ARBA" id="ARBA00010368"/>
    </source>
</evidence>
<comment type="pathway">
    <text evidence="3">Nitrogen metabolism; (S)-allantoin degradation; allantoate from (S)-allantoin: step 1/1.</text>
</comment>
<dbReference type="NCBIfam" id="TIGR03178">
    <property type="entry name" value="allantoinase"/>
    <property type="match status" value="1"/>
</dbReference>
<dbReference type="PANTHER" id="PTHR43668:SF2">
    <property type="entry name" value="ALLANTOINASE"/>
    <property type="match status" value="1"/>
</dbReference>
<evidence type="ECO:0000256" key="11">
    <source>
        <dbReference type="ARBA" id="ARBA00022833"/>
    </source>
</evidence>
<feature type="region of interest" description="Disordered" evidence="12">
    <location>
        <begin position="1"/>
        <end position="106"/>
    </location>
</feature>
<evidence type="ECO:0000256" key="10">
    <source>
        <dbReference type="ARBA" id="ARBA00022801"/>
    </source>
</evidence>
<evidence type="ECO:0000256" key="7">
    <source>
        <dbReference type="ARBA" id="ARBA00012863"/>
    </source>
</evidence>
<dbReference type="GO" id="GO:0004038">
    <property type="term" value="F:allantoinase activity"/>
    <property type="evidence" value="ECO:0007669"/>
    <property type="project" value="UniProtKB-EC"/>
</dbReference>
<name>A0A917RID4_9ACTN</name>
<keyword evidence="11" id="KW-0862">Zinc</keyword>
<dbReference type="SUPFAM" id="SSF51556">
    <property type="entry name" value="Metallo-dependent hydrolases"/>
    <property type="match status" value="1"/>
</dbReference>
<accession>A0A917RID4</accession>
<keyword evidence="9" id="KW-0479">Metal-binding</keyword>
<dbReference type="PROSITE" id="PS00482">
    <property type="entry name" value="DIHYDROOROTASE_1"/>
    <property type="match status" value="1"/>
</dbReference>
<dbReference type="InterPro" id="IPR002195">
    <property type="entry name" value="Dihydroorotase_CS"/>
</dbReference>
<dbReference type="Proteomes" id="UP000645217">
    <property type="component" value="Unassembled WGS sequence"/>
</dbReference>
<dbReference type="InterPro" id="IPR032466">
    <property type="entry name" value="Metal_Hydrolase"/>
</dbReference>
<dbReference type="GO" id="GO:0000256">
    <property type="term" value="P:allantoin catabolic process"/>
    <property type="evidence" value="ECO:0007669"/>
    <property type="project" value="InterPro"/>
</dbReference>
<reference evidence="14" key="1">
    <citation type="journal article" date="2014" name="Int. J. Syst. Evol. Microbiol.">
        <title>Complete genome sequence of Corynebacterium casei LMG S-19264T (=DSM 44701T), isolated from a smear-ripened cheese.</title>
        <authorList>
            <consortium name="US DOE Joint Genome Institute (JGI-PGF)"/>
            <person name="Walter F."/>
            <person name="Albersmeier A."/>
            <person name="Kalinowski J."/>
            <person name="Ruckert C."/>
        </authorList>
    </citation>
    <scope>NUCLEOTIDE SEQUENCE</scope>
    <source>
        <strain evidence="14">JCM 13064</strain>
    </source>
</reference>
<evidence type="ECO:0000313" key="14">
    <source>
        <dbReference type="EMBL" id="GGL09371.1"/>
    </source>
</evidence>
<evidence type="ECO:0000256" key="12">
    <source>
        <dbReference type="SAM" id="MobiDB-lite"/>
    </source>
</evidence>
<dbReference type="GO" id="GO:0050897">
    <property type="term" value="F:cobalt ion binding"/>
    <property type="evidence" value="ECO:0007669"/>
    <property type="project" value="InterPro"/>
</dbReference>
<evidence type="ECO:0000256" key="2">
    <source>
        <dbReference type="ARBA" id="ARBA00002368"/>
    </source>
</evidence>
<keyword evidence="15" id="KW-1185">Reference proteome</keyword>
<dbReference type="InterPro" id="IPR006680">
    <property type="entry name" value="Amidohydro-rel"/>
</dbReference>
<comment type="function">
    <text evidence="2">Catalyzes the reversible cyclization of carbamoyl aspartate to dihydroorotate.</text>
</comment>
<sequence length="536" mass="55418">MSATDPARPTAPGPAQASSAPGGPPFPAERPAVPSRTDGAAHSQPDGPTHPGVEGPALLAADSPGSVPAPRLAASRARGLGPSRTDGSEAAPAGGRQPGDPHLEAGPFDLVVRSRRVVLPGGERALAVAVRDGVIAALLPYDAEASAAERVDLGQVCLLPGLVDSHVHVNEPGRTHWEGFATATRAAAAGGVTTIIDMPLNSLPPTVDVAALAVKRAAAAGKCAVDVGFWGGAIPGNAAELRPLHEAGVYGFKCFLSPSGVEEFPPLDETGLRAAMRELAAFDGLMVVHAEDPALLTDPVGPTYRQFLDSRPGEAERRAVERVIAAARDTGARAHILHVSAAACLEPLEAAQRDGVRVSAETCPHYLTLTAGQVRGPEFKCCPPIRDEGNRDELWQGLAAGVLTCVVSDHSPSTPDLKTPDFATAWGGISSLQVGLPAIWTEARERGHPLTRVTEWMARGPAALAGLPAKGRIAVGADADLVAFDDTAAFTVDAAELRHRNPLTPYHGRTLTGVVGATWLRGRPVTDSTPPFGALL</sequence>
<comment type="subunit">
    <text evidence="6">Homotetramer.</text>
</comment>
<keyword evidence="8" id="KW-0659">Purine metabolism</keyword>
<dbReference type="SUPFAM" id="SSF51338">
    <property type="entry name" value="Composite domain of metallo-dependent hydrolases"/>
    <property type="match status" value="1"/>
</dbReference>
<dbReference type="FunFam" id="3.20.20.140:FF:000032">
    <property type="entry name" value="Allantoinase Dal1"/>
    <property type="match status" value="1"/>
</dbReference>
<dbReference type="GO" id="GO:0008270">
    <property type="term" value="F:zinc ion binding"/>
    <property type="evidence" value="ECO:0007669"/>
    <property type="project" value="InterPro"/>
</dbReference>
<comment type="caution">
    <text evidence="14">The sequence shown here is derived from an EMBL/GenBank/DDBJ whole genome shotgun (WGS) entry which is preliminary data.</text>
</comment>
<evidence type="ECO:0000256" key="8">
    <source>
        <dbReference type="ARBA" id="ARBA00022631"/>
    </source>
</evidence>
<comment type="similarity">
    <text evidence="5">Belongs to the metallo-dependent hydrolases superfamily. Allantoinase family.</text>
</comment>
<comment type="similarity">
    <text evidence="4">Belongs to the metallo-dependent hydrolases superfamily. DHOase family. Class I DHOase subfamily.</text>
</comment>
<evidence type="ECO:0000256" key="1">
    <source>
        <dbReference type="ARBA" id="ARBA00001947"/>
    </source>
</evidence>
<evidence type="ECO:0000256" key="4">
    <source>
        <dbReference type="ARBA" id="ARBA00010286"/>
    </source>
</evidence>
<dbReference type="InterPro" id="IPR011059">
    <property type="entry name" value="Metal-dep_hydrolase_composite"/>
</dbReference>
<dbReference type="GO" id="GO:0006145">
    <property type="term" value="P:purine nucleobase catabolic process"/>
    <property type="evidence" value="ECO:0007669"/>
    <property type="project" value="TreeGrafter"/>
</dbReference>